<evidence type="ECO:0000313" key="7">
    <source>
        <dbReference type="Proteomes" id="UP001596139"/>
    </source>
</evidence>
<evidence type="ECO:0000256" key="3">
    <source>
        <dbReference type="ARBA" id="ARBA00022676"/>
    </source>
</evidence>
<evidence type="ECO:0000259" key="5">
    <source>
        <dbReference type="Pfam" id="PF00535"/>
    </source>
</evidence>
<dbReference type="EC" id="2.4.-.-" evidence="6"/>
<dbReference type="GO" id="GO:0016757">
    <property type="term" value="F:glycosyltransferase activity"/>
    <property type="evidence" value="ECO:0007669"/>
    <property type="project" value="UniProtKB-KW"/>
</dbReference>
<organism evidence="6 7">
    <name type="scientific">Streptomyces ochraceiscleroticus</name>
    <dbReference type="NCBI Taxonomy" id="47761"/>
    <lineage>
        <taxon>Bacteria</taxon>
        <taxon>Bacillati</taxon>
        <taxon>Actinomycetota</taxon>
        <taxon>Actinomycetes</taxon>
        <taxon>Kitasatosporales</taxon>
        <taxon>Streptomycetaceae</taxon>
        <taxon>Streptomyces</taxon>
    </lineage>
</organism>
<comment type="pathway">
    <text evidence="1">Cell wall biogenesis; cell wall polysaccharide biosynthesis.</text>
</comment>
<comment type="similarity">
    <text evidence="2">Belongs to the glycosyltransferase 2 family.</text>
</comment>
<dbReference type="InterPro" id="IPR029044">
    <property type="entry name" value="Nucleotide-diphossugar_trans"/>
</dbReference>
<protein>
    <submittedName>
        <fullName evidence="6">Glycosyltransferase family 2 protein</fullName>
        <ecNumber evidence="6">2.4.-.-</ecNumber>
    </submittedName>
</protein>
<keyword evidence="4 6" id="KW-0808">Transferase</keyword>
<evidence type="ECO:0000313" key="6">
    <source>
        <dbReference type="EMBL" id="MFC6064370.1"/>
    </source>
</evidence>
<dbReference type="PANTHER" id="PTHR43179">
    <property type="entry name" value="RHAMNOSYLTRANSFERASE WBBL"/>
    <property type="match status" value="1"/>
</dbReference>
<dbReference type="RefSeq" id="WP_157848971.1">
    <property type="nucleotide sequence ID" value="NZ_JBHSPX010000004.1"/>
</dbReference>
<keyword evidence="3 6" id="KW-0328">Glycosyltransferase</keyword>
<dbReference type="Pfam" id="PF00535">
    <property type="entry name" value="Glycos_transf_2"/>
    <property type="match status" value="1"/>
</dbReference>
<dbReference type="SUPFAM" id="SSF53448">
    <property type="entry name" value="Nucleotide-diphospho-sugar transferases"/>
    <property type="match status" value="1"/>
</dbReference>
<keyword evidence="7" id="KW-1185">Reference proteome</keyword>
<accession>A0ABW1MM27</accession>
<name>A0ABW1MM27_9ACTN</name>
<evidence type="ECO:0000256" key="2">
    <source>
        <dbReference type="ARBA" id="ARBA00006739"/>
    </source>
</evidence>
<dbReference type="Gene3D" id="3.90.550.10">
    <property type="entry name" value="Spore Coat Polysaccharide Biosynthesis Protein SpsA, Chain A"/>
    <property type="match status" value="1"/>
</dbReference>
<evidence type="ECO:0000256" key="4">
    <source>
        <dbReference type="ARBA" id="ARBA00022679"/>
    </source>
</evidence>
<reference evidence="7" key="1">
    <citation type="journal article" date="2019" name="Int. J. Syst. Evol. Microbiol.">
        <title>The Global Catalogue of Microorganisms (GCM) 10K type strain sequencing project: providing services to taxonomists for standard genome sequencing and annotation.</title>
        <authorList>
            <consortium name="The Broad Institute Genomics Platform"/>
            <consortium name="The Broad Institute Genome Sequencing Center for Infectious Disease"/>
            <person name="Wu L."/>
            <person name="Ma J."/>
        </authorList>
    </citation>
    <scope>NUCLEOTIDE SEQUENCE [LARGE SCALE GENOMIC DNA]</scope>
    <source>
        <strain evidence="7">CGMCC 1.15180</strain>
    </source>
</reference>
<dbReference type="InterPro" id="IPR001173">
    <property type="entry name" value="Glyco_trans_2-like"/>
</dbReference>
<evidence type="ECO:0000256" key="1">
    <source>
        <dbReference type="ARBA" id="ARBA00004776"/>
    </source>
</evidence>
<dbReference type="EMBL" id="JBHSPX010000004">
    <property type="protein sequence ID" value="MFC6064370.1"/>
    <property type="molecule type" value="Genomic_DNA"/>
</dbReference>
<sequence>MLGIGVITRNRQSLVQHCLDEIARHTPVPHTLVVADDGSADTTVEVLRRAGITVITGPRRGCAWNKNRALRWLHRRTECDPILLLEDDTWPFAADWAGTWVLAAERWQHVNYCYGFDPSRLPGGHGTIDDPYQCVAFGGHCTVTTRRALSEVGYLDCRFRGYGWEHVEWTHRFRLHYRVPWGLPDETVPCLDYGIRATWPTSSFSPSEFDHNGVVYAEIRAAAAEPTYRAPWLNEVERRQLDAELVAAGRPPAPAARSRLSVLDLTDP</sequence>
<dbReference type="Proteomes" id="UP001596139">
    <property type="component" value="Unassembled WGS sequence"/>
</dbReference>
<gene>
    <name evidence="6" type="ORF">ACFP4F_17705</name>
</gene>
<comment type="caution">
    <text evidence="6">The sequence shown here is derived from an EMBL/GenBank/DDBJ whole genome shotgun (WGS) entry which is preliminary data.</text>
</comment>
<dbReference type="PANTHER" id="PTHR43179:SF12">
    <property type="entry name" value="GALACTOFURANOSYLTRANSFERASE GLFT2"/>
    <property type="match status" value="1"/>
</dbReference>
<feature type="domain" description="Glycosyltransferase 2-like" evidence="5">
    <location>
        <begin position="5"/>
        <end position="91"/>
    </location>
</feature>
<proteinExistence type="inferred from homology"/>